<keyword evidence="1" id="KW-0472">Membrane</keyword>
<accession>A0A1F6DCY0</accession>
<feature type="transmembrane region" description="Helical" evidence="1">
    <location>
        <begin position="44"/>
        <end position="71"/>
    </location>
</feature>
<organism evidence="2 3">
    <name type="scientific">Candidatus Kaiserbacteria bacterium RIFCSPHIGHO2_02_FULL_50_50</name>
    <dbReference type="NCBI Taxonomy" id="1798492"/>
    <lineage>
        <taxon>Bacteria</taxon>
        <taxon>Candidatus Kaiseribacteriota</taxon>
    </lineage>
</organism>
<name>A0A1F6DCY0_9BACT</name>
<proteinExistence type="predicted"/>
<dbReference type="Proteomes" id="UP000178794">
    <property type="component" value="Unassembled WGS sequence"/>
</dbReference>
<comment type="caution">
    <text evidence="2">The sequence shown here is derived from an EMBL/GenBank/DDBJ whole genome shotgun (WGS) entry which is preliminary data.</text>
</comment>
<evidence type="ECO:0000313" key="3">
    <source>
        <dbReference type="Proteomes" id="UP000178794"/>
    </source>
</evidence>
<dbReference type="AlphaFoldDB" id="A0A1F6DCY0"/>
<reference evidence="2 3" key="1">
    <citation type="journal article" date="2016" name="Nat. Commun.">
        <title>Thousands of microbial genomes shed light on interconnected biogeochemical processes in an aquifer system.</title>
        <authorList>
            <person name="Anantharaman K."/>
            <person name="Brown C.T."/>
            <person name="Hug L.A."/>
            <person name="Sharon I."/>
            <person name="Castelle C.J."/>
            <person name="Probst A.J."/>
            <person name="Thomas B.C."/>
            <person name="Singh A."/>
            <person name="Wilkins M.J."/>
            <person name="Karaoz U."/>
            <person name="Brodie E.L."/>
            <person name="Williams K.H."/>
            <person name="Hubbard S.S."/>
            <person name="Banfield J.F."/>
        </authorList>
    </citation>
    <scope>NUCLEOTIDE SEQUENCE [LARGE SCALE GENOMIC DNA]</scope>
</reference>
<dbReference type="EMBL" id="MFLF01000017">
    <property type="protein sequence ID" value="OGG59288.1"/>
    <property type="molecule type" value="Genomic_DNA"/>
</dbReference>
<evidence type="ECO:0000256" key="1">
    <source>
        <dbReference type="SAM" id="Phobius"/>
    </source>
</evidence>
<evidence type="ECO:0008006" key="4">
    <source>
        <dbReference type="Google" id="ProtNLM"/>
    </source>
</evidence>
<dbReference type="STRING" id="1798492.A3C89_02980"/>
<keyword evidence="1" id="KW-0812">Transmembrane</keyword>
<keyword evidence="1" id="KW-1133">Transmembrane helix</keyword>
<gene>
    <name evidence="2" type="ORF">A3C89_02980</name>
</gene>
<dbReference type="InterPro" id="IPR025325">
    <property type="entry name" value="DUF4231"/>
</dbReference>
<dbReference type="Pfam" id="PF14015">
    <property type="entry name" value="DUF4231"/>
    <property type="match status" value="1"/>
</dbReference>
<sequence length="150" mass="17248">MKTPGAVESEPTSGYERLEQQIKWYDSKAGHMQKMFKRSKVLEIALSAFIPVTAFSFPTITAVLGACVIILEGLQHINKWGDKWNSYRSNCESLRHEKYSYIGRFADYTDLDDKEALKLLGERTELFVSTEHTKWRELQSHALKEKSKAS</sequence>
<evidence type="ECO:0000313" key="2">
    <source>
        <dbReference type="EMBL" id="OGG59288.1"/>
    </source>
</evidence>
<dbReference type="NCBIfam" id="NF033634">
    <property type="entry name" value="SLATT_1"/>
    <property type="match status" value="1"/>
</dbReference>
<protein>
    <recommendedName>
        <fullName evidence="4">DUF4231 domain-containing protein</fullName>
    </recommendedName>
</protein>